<reference evidence="2 3" key="1">
    <citation type="journal article" date="2019" name="Nat. Plants">
        <title>Genome sequencing of Musa balbisiana reveals subgenome evolution and function divergence in polyploid bananas.</title>
        <authorList>
            <person name="Yao X."/>
        </authorList>
    </citation>
    <scope>NUCLEOTIDE SEQUENCE [LARGE SCALE GENOMIC DNA]</scope>
    <source>
        <strain evidence="3">cv. DH-PKW</strain>
        <tissue evidence="2">Leaves</tissue>
    </source>
</reference>
<organism evidence="2 3">
    <name type="scientific">Musa balbisiana</name>
    <name type="common">Banana</name>
    <dbReference type="NCBI Taxonomy" id="52838"/>
    <lineage>
        <taxon>Eukaryota</taxon>
        <taxon>Viridiplantae</taxon>
        <taxon>Streptophyta</taxon>
        <taxon>Embryophyta</taxon>
        <taxon>Tracheophyta</taxon>
        <taxon>Spermatophyta</taxon>
        <taxon>Magnoliopsida</taxon>
        <taxon>Liliopsida</taxon>
        <taxon>Zingiberales</taxon>
        <taxon>Musaceae</taxon>
        <taxon>Musa</taxon>
    </lineage>
</organism>
<dbReference type="Proteomes" id="UP000317650">
    <property type="component" value="Chromosome 3"/>
</dbReference>
<gene>
    <name evidence="2" type="ORF">C4D60_Mb03t13310</name>
</gene>
<evidence type="ECO:0000313" key="2">
    <source>
        <dbReference type="EMBL" id="THU58350.1"/>
    </source>
</evidence>
<dbReference type="EMBL" id="PYDT01000006">
    <property type="protein sequence ID" value="THU58350.1"/>
    <property type="molecule type" value="Genomic_DNA"/>
</dbReference>
<comment type="caution">
    <text evidence="2">The sequence shown here is derived from an EMBL/GenBank/DDBJ whole genome shotgun (WGS) entry which is preliminary data.</text>
</comment>
<evidence type="ECO:0000256" key="1">
    <source>
        <dbReference type="SAM" id="MobiDB-lite"/>
    </source>
</evidence>
<dbReference type="STRING" id="52838.A0A4S8J9P8"/>
<name>A0A4S8J9P8_MUSBA</name>
<feature type="compositionally biased region" description="Basic and acidic residues" evidence="1">
    <location>
        <begin position="1"/>
        <end position="11"/>
    </location>
</feature>
<feature type="region of interest" description="Disordered" evidence="1">
    <location>
        <begin position="43"/>
        <end position="70"/>
    </location>
</feature>
<evidence type="ECO:0000313" key="3">
    <source>
        <dbReference type="Proteomes" id="UP000317650"/>
    </source>
</evidence>
<accession>A0A4S8J9P8</accession>
<protein>
    <submittedName>
        <fullName evidence="2">Uncharacterized protein</fullName>
    </submittedName>
</protein>
<feature type="compositionally biased region" description="Basic and acidic residues" evidence="1">
    <location>
        <begin position="48"/>
        <end position="69"/>
    </location>
</feature>
<feature type="region of interest" description="Disordered" evidence="1">
    <location>
        <begin position="1"/>
        <end position="25"/>
    </location>
</feature>
<proteinExistence type="predicted"/>
<sequence length="142" mass="15470">MDTIIKPHEDQAGSGDVDSENLMDTAGGSEDLIVTMEAAMLDANGARGSKENNVEDETQKNREKARDMASKLQDNAQRIHAILRGELEDSLGPAPAQMEAADIEFTRRQADQLIEALRELVGPLNQLTELIRAGNFGGIRLI</sequence>
<keyword evidence="3" id="KW-1185">Reference proteome</keyword>
<dbReference type="AlphaFoldDB" id="A0A4S8J9P8"/>